<sequence>MEHLVEFIVDLVVDEIVIGEIFHGDEEPGVEWNTDYESKDLTIGKWYGSDIDTRNYEKDVYKELKEMRFRGVISKEEYNKLVSHQKKVDERNKQFKKILNMKCNTVEESKKVLYDLKQMILDCYSKNEISKETYDEVNTKIEDKLIQLNNEKK</sequence>
<dbReference type="AlphaFoldDB" id="A0A397QY99"/>
<dbReference type="RefSeq" id="WP_119016703.1">
    <property type="nucleotide sequence ID" value="NZ_QXEV01000023.1"/>
</dbReference>
<evidence type="ECO:0000313" key="1">
    <source>
        <dbReference type="EMBL" id="RIA66493.1"/>
    </source>
</evidence>
<proteinExistence type="predicted"/>
<keyword evidence="2" id="KW-1185">Reference proteome</keyword>
<dbReference type="EMBL" id="QXEV01000023">
    <property type="protein sequence ID" value="RIA66493.1"/>
    <property type="molecule type" value="Genomic_DNA"/>
</dbReference>
<dbReference type="InParanoid" id="A0A397QY99"/>
<dbReference type="Proteomes" id="UP000266506">
    <property type="component" value="Unassembled WGS sequence"/>
</dbReference>
<comment type="caution">
    <text evidence="1">The sequence shown here is derived from an EMBL/GenBank/DDBJ whole genome shotgun (WGS) entry which is preliminary data.</text>
</comment>
<gene>
    <name evidence="1" type="ORF">EI71_01604</name>
</gene>
<accession>A0A397QY99</accession>
<reference evidence="1 2" key="1">
    <citation type="submission" date="2018-08" db="EMBL/GenBank/DDBJ databases">
        <title>Genomic Encyclopedia of Archaeal and Bacterial Type Strains, Phase II (KMG-II): from individual species to whole genera.</title>
        <authorList>
            <person name="Goeker M."/>
        </authorList>
    </citation>
    <scope>NUCLEOTIDE SEQUENCE [LARGE SCALE GENOMIC DNA]</scope>
    <source>
        <strain evidence="1 2">ATCC 27112</strain>
    </source>
</reference>
<organism evidence="1 2">
    <name type="scientific">Anaeroplasma bactoclasticum</name>
    <dbReference type="NCBI Taxonomy" id="2088"/>
    <lineage>
        <taxon>Bacteria</taxon>
        <taxon>Bacillati</taxon>
        <taxon>Mycoplasmatota</taxon>
        <taxon>Mollicutes</taxon>
        <taxon>Anaeroplasmatales</taxon>
        <taxon>Anaeroplasmataceae</taxon>
        <taxon>Anaeroplasma</taxon>
    </lineage>
</organism>
<name>A0A397QY99_9MOLU</name>
<evidence type="ECO:0000313" key="2">
    <source>
        <dbReference type="Proteomes" id="UP000266506"/>
    </source>
</evidence>
<protein>
    <submittedName>
        <fullName evidence="1">Uncharacterized protein</fullName>
    </submittedName>
</protein>